<dbReference type="InterPro" id="IPR036754">
    <property type="entry name" value="YbaK/aa-tRNA-synt-asso_dom_sf"/>
</dbReference>
<reference evidence="3" key="1">
    <citation type="submission" date="2020-07" db="EMBL/GenBank/DDBJ databases">
        <authorList>
            <person name="Lin J."/>
        </authorList>
    </citation>
    <scope>NUCLEOTIDE SEQUENCE</scope>
</reference>
<organism evidence="3">
    <name type="scientific">Ananas comosus var. bracteatus</name>
    <name type="common">red pineapple</name>
    <dbReference type="NCBI Taxonomy" id="296719"/>
    <lineage>
        <taxon>Eukaryota</taxon>
        <taxon>Viridiplantae</taxon>
        <taxon>Streptophyta</taxon>
        <taxon>Embryophyta</taxon>
        <taxon>Tracheophyta</taxon>
        <taxon>Spermatophyta</taxon>
        <taxon>Magnoliopsida</taxon>
        <taxon>Liliopsida</taxon>
        <taxon>Poales</taxon>
        <taxon>Bromeliaceae</taxon>
        <taxon>Bromelioideae</taxon>
        <taxon>Ananas</taxon>
    </lineage>
</organism>
<dbReference type="PANTHER" id="PTHR31423:SF3">
    <property type="entry name" value="PROLYL-TRNA SYNTHETASE ASSOCIATED DOMAIN-CONTAINING PROTEIN 1-RELATED"/>
    <property type="match status" value="1"/>
</dbReference>
<dbReference type="SUPFAM" id="SSF55826">
    <property type="entry name" value="YbaK/ProRS associated domain"/>
    <property type="match status" value="1"/>
</dbReference>
<dbReference type="GO" id="GO:0002161">
    <property type="term" value="F:aminoacyl-tRNA deacylase activity"/>
    <property type="evidence" value="ECO:0007669"/>
    <property type="project" value="InterPro"/>
</dbReference>
<dbReference type="Gene3D" id="3.90.960.10">
    <property type="entry name" value="YbaK/aminoacyl-tRNA synthetase-associated domain"/>
    <property type="match status" value="1"/>
</dbReference>
<gene>
    <name evidence="3" type="ORF">CB5_LOCUS3850</name>
</gene>
<evidence type="ECO:0000259" key="2">
    <source>
        <dbReference type="Pfam" id="PF04073"/>
    </source>
</evidence>
<dbReference type="EMBL" id="LR862141">
    <property type="protein sequence ID" value="CAD1820639.1"/>
    <property type="molecule type" value="Genomic_DNA"/>
</dbReference>
<sequence length="104" mass="11225">MAMGGISGTKMKRTMIMNILNGLEDSAVVEDCSWSVSTTKSKRHVLQAPNESKKKANYVGHLGGALSKNLLLKDKKNIFYIVSALAGTTVDLKILSQRLGLGCE</sequence>
<dbReference type="PANTHER" id="PTHR31423">
    <property type="entry name" value="YBAK DOMAIN-CONTAINING PROTEIN"/>
    <property type="match status" value="1"/>
</dbReference>
<comment type="similarity">
    <text evidence="1">Belongs to the PRORSD1 family.</text>
</comment>
<evidence type="ECO:0000256" key="1">
    <source>
        <dbReference type="ARBA" id="ARBA00010201"/>
    </source>
</evidence>
<feature type="domain" description="YbaK/aminoacyl-tRNA synthetase-associated" evidence="2">
    <location>
        <begin position="56"/>
        <end position="100"/>
    </location>
</feature>
<evidence type="ECO:0000313" key="3">
    <source>
        <dbReference type="EMBL" id="CAD1820639.1"/>
    </source>
</evidence>
<protein>
    <recommendedName>
        <fullName evidence="2">YbaK/aminoacyl-tRNA synthetase-associated domain-containing protein</fullName>
    </recommendedName>
</protein>
<proteinExistence type="inferred from homology"/>
<name>A0A6V7NPT8_ANACO</name>
<dbReference type="AlphaFoldDB" id="A0A6V7NPT8"/>
<accession>A0A6V7NPT8</accession>
<dbReference type="InterPro" id="IPR040285">
    <property type="entry name" value="ProX/PRXD1"/>
</dbReference>
<dbReference type="Pfam" id="PF04073">
    <property type="entry name" value="tRNA_edit"/>
    <property type="match status" value="1"/>
</dbReference>
<dbReference type="InterPro" id="IPR007214">
    <property type="entry name" value="YbaK/aa-tRNA-synth-assoc-dom"/>
</dbReference>